<evidence type="ECO:0000256" key="1">
    <source>
        <dbReference type="ARBA" id="ARBA00022598"/>
    </source>
</evidence>
<keyword evidence="4" id="KW-1185">Reference proteome</keyword>
<dbReference type="OrthoDB" id="9807064at2"/>
<evidence type="ECO:0000313" key="4">
    <source>
        <dbReference type="Proteomes" id="UP000218267"/>
    </source>
</evidence>
<dbReference type="PANTHER" id="PTHR12835">
    <property type="entry name" value="BIOTIN PROTEIN LIGASE"/>
    <property type="match status" value="1"/>
</dbReference>
<dbReference type="GO" id="GO:0004077">
    <property type="term" value="F:biotin--[biotin carboxyl-carrier protein] ligase activity"/>
    <property type="evidence" value="ECO:0007669"/>
    <property type="project" value="InterPro"/>
</dbReference>
<dbReference type="SUPFAM" id="SSF55681">
    <property type="entry name" value="Class II aaRS and biotin synthetases"/>
    <property type="match status" value="1"/>
</dbReference>
<reference evidence="3 4" key="1">
    <citation type="journal article" date="2018" name="Mar. Genomics">
        <title>Complete genome sequence of Marinifilaceae bacterium strain SPP2, isolated from the Antarctic marine sediment.</title>
        <authorList>
            <person name="Watanabe M."/>
            <person name="Kojima H."/>
            <person name="Fukui M."/>
        </authorList>
    </citation>
    <scope>NUCLEOTIDE SEQUENCE [LARGE SCALE GENOMIC DNA]</scope>
    <source>
        <strain evidence="3 4">SPP2</strain>
    </source>
</reference>
<dbReference type="Gene3D" id="3.30.930.10">
    <property type="entry name" value="Bira Bifunctional Protein, Domain 2"/>
    <property type="match status" value="1"/>
</dbReference>
<dbReference type="Pfam" id="PF03099">
    <property type="entry name" value="BPL_LplA_LipB"/>
    <property type="match status" value="1"/>
</dbReference>
<keyword evidence="1 3" id="KW-0436">Ligase</keyword>
<dbReference type="CDD" id="cd16442">
    <property type="entry name" value="BPL"/>
    <property type="match status" value="1"/>
</dbReference>
<reference evidence="4" key="2">
    <citation type="journal article" date="2020" name="Antonie Van Leeuwenhoek">
        <title>Labilibaculum antarcticum sp. nov., a novel facultative anaerobic, psychrotorelant bacterium isolated from marine sediment of Antarctica.</title>
        <authorList>
            <person name="Watanabe M."/>
            <person name="Kojima H."/>
            <person name="Fukui M."/>
        </authorList>
    </citation>
    <scope>NUCLEOTIDE SEQUENCE [LARGE SCALE GENOMIC DNA]</scope>
    <source>
        <strain evidence="4">SPP2</strain>
    </source>
</reference>
<accession>A0A1Y1CHU3</accession>
<dbReference type="KEGG" id="mbas:ALGA_1196"/>
<dbReference type="InterPro" id="IPR004143">
    <property type="entry name" value="BPL_LPL_catalytic"/>
</dbReference>
<dbReference type="PANTHER" id="PTHR12835:SF5">
    <property type="entry name" value="BIOTIN--PROTEIN LIGASE"/>
    <property type="match status" value="1"/>
</dbReference>
<dbReference type="InterPro" id="IPR045864">
    <property type="entry name" value="aa-tRNA-synth_II/BPL/LPL"/>
</dbReference>
<dbReference type="RefSeq" id="WP_096428480.1">
    <property type="nucleotide sequence ID" value="NZ_AP018042.1"/>
</dbReference>
<dbReference type="InterPro" id="IPR004408">
    <property type="entry name" value="Biotin_CoA_COase_ligase"/>
</dbReference>
<dbReference type="PROSITE" id="PS51733">
    <property type="entry name" value="BPL_LPL_CATALYTIC"/>
    <property type="match status" value="1"/>
</dbReference>
<proteinExistence type="predicted"/>
<evidence type="ECO:0000259" key="2">
    <source>
        <dbReference type="PROSITE" id="PS51733"/>
    </source>
</evidence>
<name>A0A1Y1CHU3_9BACT</name>
<gene>
    <name evidence="3" type="ORF">ALGA_1196</name>
</gene>
<protein>
    <submittedName>
        <fullName evidence="3">Biotin--[acetyl-CoA-carboxylase] ligase</fullName>
    </submittedName>
</protein>
<dbReference type="Proteomes" id="UP000218267">
    <property type="component" value="Chromosome"/>
</dbReference>
<organism evidence="3 4">
    <name type="scientific">Labilibaculum antarcticum</name>
    <dbReference type="NCBI Taxonomy" id="1717717"/>
    <lineage>
        <taxon>Bacteria</taxon>
        <taxon>Pseudomonadati</taxon>
        <taxon>Bacteroidota</taxon>
        <taxon>Bacteroidia</taxon>
        <taxon>Marinilabiliales</taxon>
        <taxon>Marinifilaceae</taxon>
        <taxon>Labilibaculum</taxon>
    </lineage>
</organism>
<evidence type="ECO:0000313" key="3">
    <source>
        <dbReference type="EMBL" id="BAX79582.1"/>
    </source>
</evidence>
<dbReference type="AlphaFoldDB" id="A0A1Y1CHU3"/>
<dbReference type="NCBIfam" id="TIGR00121">
    <property type="entry name" value="birA_ligase"/>
    <property type="match status" value="1"/>
</dbReference>
<feature type="domain" description="BPL/LPL catalytic" evidence="2">
    <location>
        <begin position="1"/>
        <end position="185"/>
    </location>
</feature>
<sequence>MNRCLFYPNLLIRKSELHSTNDFALGLIKTQKPSGGTVVLTLSQTKGRGQRTNVWESESGKNLTISIILTPEFLPIPHQFQISCVISLGVYDYLSEYLEDVSIKWPNDIYVGNEKIAGILIEHSIMGSTLSHSICGLGLNINQIKFISDAPNPTSLAIKTHKEYDLDKELTKLLRCIENRYFQLEDEKSEEQERDYLKAMYWMNETHLFSDELGEFEGEIVGITEYGQLRVRANKGERIYNFKEVSFIR</sequence>
<dbReference type="GO" id="GO:0005737">
    <property type="term" value="C:cytoplasm"/>
    <property type="evidence" value="ECO:0007669"/>
    <property type="project" value="TreeGrafter"/>
</dbReference>
<dbReference type="EMBL" id="AP018042">
    <property type="protein sequence ID" value="BAX79582.1"/>
    <property type="molecule type" value="Genomic_DNA"/>
</dbReference>